<gene>
    <name evidence="2" type="ORF">P5673_031333</name>
</gene>
<dbReference type="EMBL" id="JARQWQ010000146">
    <property type="protein sequence ID" value="KAK2548439.1"/>
    <property type="molecule type" value="Genomic_DNA"/>
</dbReference>
<dbReference type="AlphaFoldDB" id="A0AAD9PT23"/>
<protein>
    <submittedName>
        <fullName evidence="2">Uncharacterized protein</fullName>
    </submittedName>
</protein>
<feature type="region of interest" description="Disordered" evidence="1">
    <location>
        <begin position="66"/>
        <end position="88"/>
    </location>
</feature>
<keyword evidence="3" id="KW-1185">Reference proteome</keyword>
<evidence type="ECO:0000313" key="3">
    <source>
        <dbReference type="Proteomes" id="UP001249851"/>
    </source>
</evidence>
<organism evidence="2 3">
    <name type="scientific">Acropora cervicornis</name>
    <name type="common">Staghorn coral</name>
    <dbReference type="NCBI Taxonomy" id="6130"/>
    <lineage>
        <taxon>Eukaryota</taxon>
        <taxon>Metazoa</taxon>
        <taxon>Cnidaria</taxon>
        <taxon>Anthozoa</taxon>
        <taxon>Hexacorallia</taxon>
        <taxon>Scleractinia</taxon>
        <taxon>Astrocoeniina</taxon>
        <taxon>Acroporidae</taxon>
        <taxon>Acropora</taxon>
    </lineage>
</organism>
<evidence type="ECO:0000313" key="2">
    <source>
        <dbReference type="EMBL" id="KAK2548439.1"/>
    </source>
</evidence>
<comment type="caution">
    <text evidence="2">The sequence shown here is derived from an EMBL/GenBank/DDBJ whole genome shotgun (WGS) entry which is preliminary data.</text>
</comment>
<dbReference type="Proteomes" id="UP001249851">
    <property type="component" value="Unassembled WGS sequence"/>
</dbReference>
<name>A0AAD9PT23_ACRCE</name>
<reference evidence="2" key="2">
    <citation type="journal article" date="2023" name="Science">
        <title>Genomic signatures of disease resistance in endangered staghorn corals.</title>
        <authorList>
            <person name="Vollmer S.V."/>
            <person name="Selwyn J.D."/>
            <person name="Despard B.A."/>
            <person name="Roesel C.L."/>
        </authorList>
    </citation>
    <scope>NUCLEOTIDE SEQUENCE</scope>
    <source>
        <strain evidence="2">K2</strain>
    </source>
</reference>
<reference evidence="2" key="1">
    <citation type="journal article" date="2023" name="G3 (Bethesda)">
        <title>Whole genome assembly and annotation of the endangered Caribbean coral Acropora cervicornis.</title>
        <authorList>
            <person name="Selwyn J.D."/>
            <person name="Vollmer S.V."/>
        </authorList>
    </citation>
    <scope>NUCLEOTIDE SEQUENCE</scope>
    <source>
        <strain evidence="2">K2</strain>
    </source>
</reference>
<accession>A0AAD9PT23</accession>
<proteinExistence type="predicted"/>
<sequence>MKQLQPSRHSTKVLLTDGDEKNIIKELVLNQFPFDRKDQVKSGQGNPLRELWLLASNKILIHVKNQKKSWSRPVAPPDPRNMQTLKKT</sequence>
<evidence type="ECO:0000256" key="1">
    <source>
        <dbReference type="SAM" id="MobiDB-lite"/>
    </source>
</evidence>